<keyword evidence="3" id="KW-1185">Reference proteome</keyword>
<reference evidence="2 3" key="1">
    <citation type="submission" date="2015-01" db="EMBL/GenBank/DDBJ databases">
        <title>Draft genome of the acidophilic iron oxidizer Acidithrix ferrooxidans strain Py-F3.</title>
        <authorList>
            <person name="Poehlein A."/>
            <person name="Eisen S."/>
            <person name="Schloemann M."/>
            <person name="Johnson B.D."/>
            <person name="Daniel R."/>
            <person name="Muehling M."/>
        </authorList>
    </citation>
    <scope>NUCLEOTIDE SEQUENCE [LARGE SCALE GENOMIC DNA]</scope>
    <source>
        <strain evidence="2 3">Py-F3</strain>
    </source>
</reference>
<evidence type="ECO:0000313" key="2">
    <source>
        <dbReference type="EMBL" id="KJF18134.1"/>
    </source>
</evidence>
<evidence type="ECO:0000259" key="1">
    <source>
        <dbReference type="Pfam" id="PF12762"/>
    </source>
</evidence>
<dbReference type="InterPro" id="IPR024445">
    <property type="entry name" value="Tnp_ISXO2-like"/>
</dbReference>
<proteinExistence type="predicted"/>
<dbReference type="EMBL" id="JXYS01000025">
    <property type="protein sequence ID" value="KJF18134.1"/>
    <property type="molecule type" value="Genomic_DNA"/>
</dbReference>
<dbReference type="AlphaFoldDB" id="A0A0D8HJR5"/>
<comment type="caution">
    <text evidence="2">The sequence shown here is derived from an EMBL/GenBank/DDBJ whole genome shotgun (WGS) entry which is preliminary data.</text>
</comment>
<feature type="domain" description="ISXO2-like transposase" evidence="1">
    <location>
        <begin position="2"/>
        <end position="96"/>
    </location>
</feature>
<dbReference type="Proteomes" id="UP000032360">
    <property type="component" value="Unassembled WGS sequence"/>
</dbReference>
<protein>
    <submittedName>
        <fullName evidence="2">ISXO2-like transposase domain protein</fullName>
    </submittedName>
</protein>
<sequence>MEVIKDTTAKSFKDVFVKRLDSDTKPISDGNPSYGACARELGLPNSVTLSKDEQAHATFKWFNTLIGNCKKFIDGTYHGREERKQLYLEEFVYRFNRRRFGMSLVERLLNTCVFASPHPLLRNGSCLRKFISTYTNTARRDQ</sequence>
<organism evidence="2 3">
    <name type="scientific">Acidithrix ferrooxidans</name>
    <dbReference type="NCBI Taxonomy" id="1280514"/>
    <lineage>
        <taxon>Bacteria</taxon>
        <taxon>Bacillati</taxon>
        <taxon>Actinomycetota</taxon>
        <taxon>Acidimicrobiia</taxon>
        <taxon>Acidimicrobiales</taxon>
        <taxon>Acidimicrobiaceae</taxon>
        <taxon>Acidithrix</taxon>
    </lineage>
</organism>
<name>A0A0D8HJR5_9ACTN</name>
<dbReference type="Pfam" id="PF12762">
    <property type="entry name" value="DDE_Tnp_IS1595"/>
    <property type="match status" value="1"/>
</dbReference>
<accession>A0A0D8HJR5</accession>
<evidence type="ECO:0000313" key="3">
    <source>
        <dbReference type="Proteomes" id="UP000032360"/>
    </source>
</evidence>
<gene>
    <name evidence="2" type="ORF">AXFE_10350</name>
</gene>